<geneLocation type="plasmid" evidence="3 4">
    <name>pl1</name>
</geneLocation>
<dbReference type="KEGG" id="ifl:C1H71_20500"/>
<dbReference type="GO" id="GO:0008270">
    <property type="term" value="F:zinc ion binding"/>
    <property type="evidence" value="ECO:0007669"/>
    <property type="project" value="UniProtKB-KW"/>
</dbReference>
<evidence type="ECO:0000313" key="4">
    <source>
        <dbReference type="Proteomes" id="UP000515917"/>
    </source>
</evidence>
<dbReference type="InterPro" id="IPR007527">
    <property type="entry name" value="Znf_SWIM"/>
</dbReference>
<dbReference type="EMBL" id="CP025783">
    <property type="protein sequence ID" value="QBC45922.1"/>
    <property type="molecule type" value="Genomic_DNA"/>
</dbReference>
<evidence type="ECO:0000256" key="1">
    <source>
        <dbReference type="PROSITE-ProRule" id="PRU00325"/>
    </source>
</evidence>
<dbReference type="Proteomes" id="UP000515917">
    <property type="component" value="Plasmid pl1"/>
</dbReference>
<dbReference type="PROSITE" id="PS50966">
    <property type="entry name" value="ZF_SWIM"/>
    <property type="match status" value="2"/>
</dbReference>
<evidence type="ECO:0000259" key="2">
    <source>
        <dbReference type="PROSITE" id="PS50966"/>
    </source>
</evidence>
<feature type="domain" description="SWIM-type" evidence="2">
    <location>
        <begin position="163"/>
        <end position="197"/>
    </location>
</feature>
<gene>
    <name evidence="3" type="ORF">C1H71_20500</name>
</gene>
<dbReference type="GeneID" id="39458641"/>
<evidence type="ECO:0000313" key="3">
    <source>
        <dbReference type="EMBL" id="QBC45922.1"/>
    </source>
</evidence>
<keyword evidence="4" id="KW-1185">Reference proteome</keyword>
<keyword evidence="3" id="KW-0614">Plasmid</keyword>
<keyword evidence="1" id="KW-0863">Zinc-finger</keyword>
<reference evidence="3 4" key="1">
    <citation type="submission" date="2018-01" db="EMBL/GenBank/DDBJ databases">
        <title>Genome sequence of Iodobacter sp. strain PCH194 isolated from Indian Trans-Himalaya.</title>
        <authorList>
            <person name="Kumar V."/>
            <person name="Thakur V."/>
            <person name="Kumar S."/>
            <person name="Singh D."/>
        </authorList>
    </citation>
    <scope>NUCLEOTIDE SEQUENCE [LARGE SCALE GENOMIC DNA]</scope>
    <source>
        <strain evidence="3 4">PCH194</strain>
        <plasmid evidence="3 4">pl1</plasmid>
    </source>
</reference>
<organism evidence="3 4">
    <name type="scientific">Iodobacter fluviatilis</name>
    <dbReference type="NCBI Taxonomy" id="537"/>
    <lineage>
        <taxon>Bacteria</taxon>
        <taxon>Pseudomonadati</taxon>
        <taxon>Pseudomonadota</taxon>
        <taxon>Betaproteobacteria</taxon>
        <taxon>Neisseriales</taxon>
        <taxon>Chitinibacteraceae</taxon>
        <taxon>Iodobacter</taxon>
    </lineage>
</organism>
<keyword evidence="1" id="KW-0479">Metal-binding</keyword>
<keyword evidence="1" id="KW-0862">Zinc</keyword>
<sequence>MNALRPDLLALSSEALIALSNAGFVKKAQKDLSEGKSPELNSENGELIARYSDGHISTLPAGAGLRDARCTCPANGLCRHRVTMVLAYQHQASMANEAENEPTASSHEAAVETWSPALFKTELETLPSSLLKRAYRLASANTLIRLTAWQSDSPTPTAHLPMCSVRFFSSHSLSHARCDCSDQQVCEHIALAVMAFAQAPTENWTQLNVTVIPPQQNATAYDLFSSEAAMALDQAIQTIALQLWQEGSSQPLHHLEALFAQALQLAESLKWRWVLESLTALRQALLDQAARSSRAHPERTLALLCELQARWTSSRYACQPDAPSTPPLLPTCWVLASKVKSRWIIYD</sequence>
<dbReference type="RefSeq" id="WP_130108389.1">
    <property type="nucleotide sequence ID" value="NZ_CP025783.1"/>
</dbReference>
<dbReference type="Pfam" id="PF04434">
    <property type="entry name" value="SWIM"/>
    <property type="match status" value="2"/>
</dbReference>
<accession>A0A7G3GFL9</accession>
<protein>
    <recommendedName>
        <fullName evidence="2">SWIM-type domain-containing protein</fullName>
    </recommendedName>
</protein>
<feature type="domain" description="SWIM-type" evidence="2">
    <location>
        <begin position="55"/>
        <end position="89"/>
    </location>
</feature>
<dbReference type="AlphaFoldDB" id="A0A7G3GFL9"/>
<name>A0A7G3GFL9_9NEIS</name>
<proteinExistence type="predicted"/>